<accession>A0AAV4A1C1</accession>
<keyword evidence="2" id="KW-1185">Reference proteome</keyword>
<gene>
    <name evidence="1" type="ORF">PoB_002717700</name>
</gene>
<name>A0AAV4A1C1_9GAST</name>
<dbReference type="AlphaFoldDB" id="A0AAV4A1C1"/>
<comment type="caution">
    <text evidence="1">The sequence shown here is derived from an EMBL/GenBank/DDBJ whole genome shotgun (WGS) entry which is preliminary data.</text>
</comment>
<sequence>MWKRFVHVFPALDCHPGRTIAPQLHTFSLYTLISKQDLMITELNLVSYGRDSYNVFPALDCHQGRTIAPQLHTFSLYTLISNLDLMTAELNIVTYGKDSTRHPGSTTKV</sequence>
<reference evidence="1 2" key="1">
    <citation type="journal article" date="2021" name="Elife">
        <title>Chloroplast acquisition without the gene transfer in kleptoplastic sea slugs, Plakobranchus ocellatus.</title>
        <authorList>
            <person name="Maeda T."/>
            <person name="Takahashi S."/>
            <person name="Yoshida T."/>
            <person name="Shimamura S."/>
            <person name="Takaki Y."/>
            <person name="Nagai Y."/>
            <person name="Toyoda A."/>
            <person name="Suzuki Y."/>
            <person name="Arimoto A."/>
            <person name="Ishii H."/>
            <person name="Satoh N."/>
            <person name="Nishiyama T."/>
            <person name="Hasebe M."/>
            <person name="Maruyama T."/>
            <person name="Minagawa J."/>
            <person name="Obokata J."/>
            <person name="Shigenobu S."/>
        </authorList>
    </citation>
    <scope>NUCLEOTIDE SEQUENCE [LARGE SCALE GENOMIC DNA]</scope>
</reference>
<dbReference type="EMBL" id="BLXT01003136">
    <property type="protein sequence ID" value="GFO00672.1"/>
    <property type="molecule type" value="Genomic_DNA"/>
</dbReference>
<protein>
    <submittedName>
        <fullName evidence="1">Uncharacterized protein</fullName>
    </submittedName>
</protein>
<dbReference type="Proteomes" id="UP000735302">
    <property type="component" value="Unassembled WGS sequence"/>
</dbReference>
<proteinExistence type="predicted"/>
<organism evidence="1 2">
    <name type="scientific">Plakobranchus ocellatus</name>
    <dbReference type="NCBI Taxonomy" id="259542"/>
    <lineage>
        <taxon>Eukaryota</taxon>
        <taxon>Metazoa</taxon>
        <taxon>Spiralia</taxon>
        <taxon>Lophotrochozoa</taxon>
        <taxon>Mollusca</taxon>
        <taxon>Gastropoda</taxon>
        <taxon>Heterobranchia</taxon>
        <taxon>Euthyneura</taxon>
        <taxon>Panpulmonata</taxon>
        <taxon>Sacoglossa</taxon>
        <taxon>Placobranchoidea</taxon>
        <taxon>Plakobranchidae</taxon>
        <taxon>Plakobranchus</taxon>
    </lineage>
</organism>
<evidence type="ECO:0000313" key="2">
    <source>
        <dbReference type="Proteomes" id="UP000735302"/>
    </source>
</evidence>
<evidence type="ECO:0000313" key="1">
    <source>
        <dbReference type="EMBL" id="GFO00672.1"/>
    </source>
</evidence>